<name>A0A3P7Z8Q7_9TREM</name>
<sequence length="69" mass="8078">MLSDDHLEIVWQHLPLTLLTKTYHRQNDKRKQLAKQYVEYKIICTVGQVQTVPTDNKLTMQNKVGKIGQ</sequence>
<dbReference type="EMBL" id="UZAL01006737">
    <property type="protein sequence ID" value="VDO96701.1"/>
    <property type="molecule type" value="Genomic_DNA"/>
</dbReference>
<keyword evidence="2" id="KW-1185">Reference proteome</keyword>
<evidence type="ECO:0000313" key="1">
    <source>
        <dbReference type="EMBL" id="VDO96701.1"/>
    </source>
</evidence>
<gene>
    <name evidence="1" type="ORF">SMTD_LOCUS3561</name>
</gene>
<protein>
    <submittedName>
        <fullName evidence="1">Uncharacterized protein</fullName>
    </submittedName>
</protein>
<accession>A0A3P7Z8Q7</accession>
<organism evidence="1 2">
    <name type="scientific">Schistosoma mattheei</name>
    <dbReference type="NCBI Taxonomy" id="31246"/>
    <lineage>
        <taxon>Eukaryota</taxon>
        <taxon>Metazoa</taxon>
        <taxon>Spiralia</taxon>
        <taxon>Lophotrochozoa</taxon>
        <taxon>Platyhelminthes</taxon>
        <taxon>Trematoda</taxon>
        <taxon>Digenea</taxon>
        <taxon>Strigeidida</taxon>
        <taxon>Schistosomatoidea</taxon>
        <taxon>Schistosomatidae</taxon>
        <taxon>Schistosoma</taxon>
    </lineage>
</organism>
<dbReference type="Proteomes" id="UP000269396">
    <property type="component" value="Unassembled WGS sequence"/>
</dbReference>
<evidence type="ECO:0000313" key="2">
    <source>
        <dbReference type="Proteomes" id="UP000269396"/>
    </source>
</evidence>
<proteinExistence type="predicted"/>
<reference evidence="1 2" key="1">
    <citation type="submission" date="2018-11" db="EMBL/GenBank/DDBJ databases">
        <authorList>
            <consortium name="Pathogen Informatics"/>
        </authorList>
    </citation>
    <scope>NUCLEOTIDE SEQUENCE [LARGE SCALE GENOMIC DNA]</scope>
    <source>
        <strain>Denwood</strain>
        <strain evidence="2">Zambia</strain>
    </source>
</reference>
<dbReference type="AlphaFoldDB" id="A0A3P7Z8Q7"/>